<comment type="subcellular location">
    <subcellularLocation>
        <location evidence="1">Golgi apparatus membrane</location>
        <topology evidence="1">Peripheral membrane protein</topology>
    </subcellularLocation>
</comment>
<dbReference type="PANTHER" id="PTHR14042">
    <property type="entry name" value="DOPEY-RELATED"/>
    <property type="match status" value="1"/>
</dbReference>
<gene>
    <name evidence="10" type="ORF">AAG570_003678</name>
</gene>
<keyword evidence="5" id="KW-0472">Membrane</keyword>
<accession>A0ABD0YR40</accession>
<comment type="similarity">
    <text evidence="6">Belongs to the DOP1 family.</text>
</comment>
<protein>
    <recommendedName>
        <fullName evidence="12">Dopey family member 2</fullName>
    </recommendedName>
</protein>
<dbReference type="GO" id="GO:0015031">
    <property type="term" value="P:protein transport"/>
    <property type="evidence" value="ECO:0007669"/>
    <property type="project" value="UniProtKB-KW"/>
</dbReference>
<feature type="domain" description="DOP1 N-terminal" evidence="8">
    <location>
        <begin position="3"/>
        <end position="281"/>
    </location>
</feature>
<dbReference type="PANTHER" id="PTHR14042:SF24">
    <property type="entry name" value="PROTEIN DOPEY-1 HOMOLOG"/>
    <property type="match status" value="1"/>
</dbReference>
<organism evidence="10 11">
    <name type="scientific">Ranatra chinensis</name>
    <dbReference type="NCBI Taxonomy" id="642074"/>
    <lineage>
        <taxon>Eukaryota</taxon>
        <taxon>Metazoa</taxon>
        <taxon>Ecdysozoa</taxon>
        <taxon>Arthropoda</taxon>
        <taxon>Hexapoda</taxon>
        <taxon>Insecta</taxon>
        <taxon>Pterygota</taxon>
        <taxon>Neoptera</taxon>
        <taxon>Paraneoptera</taxon>
        <taxon>Hemiptera</taxon>
        <taxon>Heteroptera</taxon>
        <taxon>Panheteroptera</taxon>
        <taxon>Nepomorpha</taxon>
        <taxon>Nepidae</taxon>
        <taxon>Ranatrinae</taxon>
        <taxon>Ranatra</taxon>
    </lineage>
</organism>
<evidence type="ECO:0000256" key="6">
    <source>
        <dbReference type="ARBA" id="ARBA00046326"/>
    </source>
</evidence>
<dbReference type="Proteomes" id="UP001558652">
    <property type="component" value="Unassembled WGS sequence"/>
</dbReference>
<comment type="caution">
    <text evidence="10">The sequence shown here is derived from an EMBL/GenBank/DDBJ whole genome shotgun (WGS) entry which is preliminary data.</text>
</comment>
<keyword evidence="2" id="KW-0813">Transport</keyword>
<evidence type="ECO:0000256" key="4">
    <source>
        <dbReference type="ARBA" id="ARBA00023034"/>
    </source>
</evidence>
<feature type="non-terminal residue" evidence="10">
    <location>
        <position position="1"/>
    </location>
</feature>
<dbReference type="InterPro" id="IPR040314">
    <property type="entry name" value="DOP1"/>
</dbReference>
<proteinExistence type="inferred from homology"/>
<evidence type="ECO:0000256" key="7">
    <source>
        <dbReference type="SAM" id="MobiDB-lite"/>
    </source>
</evidence>
<dbReference type="GO" id="GO:0000139">
    <property type="term" value="C:Golgi membrane"/>
    <property type="evidence" value="ECO:0007669"/>
    <property type="project" value="UniProtKB-SubCell"/>
</dbReference>
<name>A0ABD0YR40_9HEMI</name>
<feature type="region of interest" description="Disordered" evidence="7">
    <location>
        <begin position="518"/>
        <end position="552"/>
    </location>
</feature>
<dbReference type="InterPro" id="IPR007249">
    <property type="entry name" value="DOP1_N"/>
</dbReference>
<feature type="compositionally biased region" description="Polar residues" evidence="7">
    <location>
        <begin position="518"/>
        <end position="532"/>
    </location>
</feature>
<keyword evidence="3" id="KW-0653">Protein transport</keyword>
<evidence type="ECO:0000259" key="8">
    <source>
        <dbReference type="Pfam" id="PF04118"/>
    </source>
</evidence>
<evidence type="ECO:0000256" key="2">
    <source>
        <dbReference type="ARBA" id="ARBA00022448"/>
    </source>
</evidence>
<evidence type="ECO:0000256" key="5">
    <source>
        <dbReference type="ARBA" id="ARBA00023136"/>
    </source>
</evidence>
<evidence type="ECO:0000256" key="1">
    <source>
        <dbReference type="ARBA" id="ARBA00004395"/>
    </source>
</evidence>
<dbReference type="InterPro" id="IPR056458">
    <property type="entry name" value="TPR_DOP1_M"/>
</dbReference>
<evidence type="ECO:0000256" key="3">
    <source>
        <dbReference type="ARBA" id="ARBA00022927"/>
    </source>
</evidence>
<dbReference type="AlphaFoldDB" id="A0ABD0YR40"/>
<dbReference type="Pfam" id="PF24597">
    <property type="entry name" value="TPR_DOP1_M"/>
    <property type="match status" value="1"/>
</dbReference>
<reference evidence="10 11" key="1">
    <citation type="submission" date="2024-07" db="EMBL/GenBank/DDBJ databases">
        <title>Chromosome-level genome assembly of the water stick insect Ranatra chinensis (Heteroptera: Nepidae).</title>
        <authorList>
            <person name="Liu X."/>
        </authorList>
    </citation>
    <scope>NUCLEOTIDE SEQUENCE [LARGE SCALE GENOMIC DNA]</scope>
    <source>
        <strain evidence="10">Cailab_2021Rc</strain>
        <tissue evidence="10">Muscle</tissue>
    </source>
</reference>
<evidence type="ECO:0008006" key="12">
    <source>
        <dbReference type="Google" id="ProtNLM"/>
    </source>
</evidence>
<keyword evidence="11" id="KW-1185">Reference proteome</keyword>
<dbReference type="Pfam" id="PF04118">
    <property type="entry name" value="Dopey_N"/>
    <property type="match status" value="1"/>
</dbReference>
<dbReference type="EMBL" id="JBFDAA010000014">
    <property type="protein sequence ID" value="KAL1122273.1"/>
    <property type="molecule type" value="Genomic_DNA"/>
</dbReference>
<feature type="domain" description="DOP1-like middle TPR" evidence="9">
    <location>
        <begin position="305"/>
        <end position="502"/>
    </location>
</feature>
<evidence type="ECO:0000259" key="9">
    <source>
        <dbReference type="Pfam" id="PF24597"/>
    </source>
</evidence>
<evidence type="ECO:0000313" key="10">
    <source>
        <dbReference type="EMBL" id="KAL1122273.1"/>
    </source>
</evidence>
<evidence type="ECO:0000313" key="11">
    <source>
        <dbReference type="Proteomes" id="UP001558652"/>
    </source>
</evidence>
<keyword evidence="4" id="KW-0333">Golgi apparatus</keyword>
<sequence length="681" mass="76508">SHFYRYVSAIDKALKNFEYSSEWADLIAALGKLNKVLLSHTKFPVIPRRIKICKRLAQCMHPALPFGVHLRALETYDIIFKSMGTNRLSHELFIYSAGLFPLLGPAAMKVRPDLLKLYETHFVPLGHRLRPALPGFLSGVLPGLEEGSDHYVRTNALLEKVCDGVGANYFYGCIWDCLATNVTVRFPAISFVYSNFDRKLSTEDQPHIMGTNIETMLCGLIACVQDVSVLVQRCALDLLIVGFPMHNSHLTRDDMVRLVTSALTTILRRDSRLFGWLLGSEVNMTLLSHHPLMKRAKLENRSTSYFEVFSKDMLIEAINITLDNSIGVSPHDLKPYKLLTSLLDKSEIGSVIVPDILYQVFRLLYLCYNNDPKSNSSELPKSANLLFSSLEPRYFPNLWHYTGQLFTNACTRPQTYTDDLENPVKRVECGLPPGIIEVCALVEFLLDIVPLETCPDTPSEHLPALFLHVVTLLTEHCDTLTAVQTTKGLQLCAKILTRVQPAIVGGVHLRQSEDWSIEGSSDLNQNNTADSSSIDEKIELPVDSSSPPGSGGDSLFEQCLRQYERFYVNFALGTRLKVGETKSISKLLEHLKFPQKSSEQKLKQLECLLRKVLLEDQGDLTGSRGVSCQWATGNAGREWVEPMKAASKLLVDLSTLQTIIQSQYMPNSLESDLFGKQYYYF</sequence>